<dbReference type="InterPro" id="IPR003594">
    <property type="entry name" value="HATPase_dom"/>
</dbReference>
<dbReference type="SUPFAM" id="SSF47384">
    <property type="entry name" value="Homodimeric domain of signal transducing histidine kinase"/>
    <property type="match status" value="1"/>
</dbReference>
<dbReference type="PATRIC" id="fig|861299.3.peg.1948"/>
<evidence type="ECO:0000256" key="3">
    <source>
        <dbReference type="ARBA" id="ARBA00022553"/>
    </source>
</evidence>
<accession>W0RG87</accession>
<evidence type="ECO:0000313" key="9">
    <source>
        <dbReference type="Proteomes" id="UP000019151"/>
    </source>
</evidence>
<name>W0RG87_9BACT</name>
<protein>
    <recommendedName>
        <fullName evidence="2">histidine kinase</fullName>
        <ecNumber evidence="2">2.7.13.3</ecNumber>
    </recommendedName>
</protein>
<dbReference type="EC" id="2.7.13.3" evidence="2"/>
<dbReference type="InterPro" id="IPR035965">
    <property type="entry name" value="PAS-like_dom_sf"/>
</dbReference>
<dbReference type="PROSITE" id="PS50109">
    <property type="entry name" value="HIS_KIN"/>
    <property type="match status" value="1"/>
</dbReference>
<gene>
    <name evidence="8" type="ORF">J421_1915</name>
</gene>
<dbReference type="GO" id="GO:0000155">
    <property type="term" value="F:phosphorelay sensor kinase activity"/>
    <property type="evidence" value="ECO:0007669"/>
    <property type="project" value="InterPro"/>
</dbReference>
<evidence type="ECO:0000259" key="6">
    <source>
        <dbReference type="PROSITE" id="PS50109"/>
    </source>
</evidence>
<feature type="domain" description="Histidine kinase" evidence="6">
    <location>
        <begin position="174"/>
        <end position="387"/>
    </location>
</feature>
<dbReference type="HOGENOM" id="CLU_000445_114_71_0"/>
<dbReference type="CDD" id="cd16921">
    <property type="entry name" value="HATPase_FilI-like"/>
    <property type="match status" value="1"/>
</dbReference>
<dbReference type="InterPro" id="IPR000014">
    <property type="entry name" value="PAS"/>
</dbReference>
<dbReference type="InterPro" id="IPR036097">
    <property type="entry name" value="HisK_dim/P_sf"/>
</dbReference>
<dbReference type="FunFam" id="3.30.565.10:FF:000006">
    <property type="entry name" value="Sensor histidine kinase WalK"/>
    <property type="match status" value="1"/>
</dbReference>
<keyword evidence="3" id="KW-0597">Phosphoprotein</keyword>
<dbReference type="Gene3D" id="3.30.450.20">
    <property type="entry name" value="PAS domain"/>
    <property type="match status" value="1"/>
</dbReference>
<comment type="catalytic activity">
    <reaction evidence="1">
        <text>ATP + protein L-histidine = ADP + protein N-phospho-L-histidine.</text>
        <dbReference type="EC" id="2.7.13.3"/>
    </reaction>
</comment>
<reference evidence="8 9" key="1">
    <citation type="journal article" date="2014" name="Genome Announc.">
        <title>Genome Sequence and Methylome of Soil Bacterium Gemmatirosa kalamazoonensis KBS708T, a Member of the Rarely Cultivated Gemmatimonadetes Phylum.</title>
        <authorList>
            <person name="Debruyn J.M."/>
            <person name="Radosevich M."/>
            <person name="Wommack K.E."/>
            <person name="Polson S.W."/>
            <person name="Hauser L.J."/>
            <person name="Fawaz M.N."/>
            <person name="Korlach J."/>
            <person name="Tsai Y.C."/>
        </authorList>
    </citation>
    <scope>NUCLEOTIDE SEQUENCE [LARGE SCALE GENOMIC DNA]</scope>
    <source>
        <strain evidence="8 9">KBS708</strain>
    </source>
</reference>
<dbReference type="PANTHER" id="PTHR43304">
    <property type="entry name" value="PHYTOCHROME-LIKE PROTEIN CPH1"/>
    <property type="match status" value="1"/>
</dbReference>
<evidence type="ECO:0000256" key="5">
    <source>
        <dbReference type="ARBA" id="ARBA00022777"/>
    </source>
</evidence>
<evidence type="ECO:0000256" key="2">
    <source>
        <dbReference type="ARBA" id="ARBA00012438"/>
    </source>
</evidence>
<dbReference type="CDD" id="cd00082">
    <property type="entry name" value="HisKA"/>
    <property type="match status" value="1"/>
</dbReference>
<dbReference type="CDD" id="cd00130">
    <property type="entry name" value="PAS"/>
    <property type="match status" value="1"/>
</dbReference>
<dbReference type="SMART" id="SM00091">
    <property type="entry name" value="PAS"/>
    <property type="match status" value="1"/>
</dbReference>
<dbReference type="eggNOG" id="COG4251">
    <property type="taxonomic scope" value="Bacteria"/>
</dbReference>
<dbReference type="Proteomes" id="UP000019151">
    <property type="component" value="Chromosome"/>
</dbReference>
<dbReference type="SMART" id="SM00388">
    <property type="entry name" value="HisKA"/>
    <property type="match status" value="1"/>
</dbReference>
<dbReference type="Pfam" id="PF00512">
    <property type="entry name" value="HisKA"/>
    <property type="match status" value="1"/>
</dbReference>
<dbReference type="KEGG" id="gba:J421_1915"/>
<dbReference type="SUPFAM" id="SSF55874">
    <property type="entry name" value="ATPase domain of HSP90 chaperone/DNA topoisomerase II/histidine kinase"/>
    <property type="match status" value="1"/>
</dbReference>
<dbReference type="SMART" id="SM00387">
    <property type="entry name" value="HATPase_c"/>
    <property type="match status" value="1"/>
</dbReference>
<dbReference type="SUPFAM" id="SSF55785">
    <property type="entry name" value="PYP-like sensor domain (PAS domain)"/>
    <property type="match status" value="1"/>
</dbReference>
<dbReference type="InterPro" id="IPR005467">
    <property type="entry name" value="His_kinase_dom"/>
</dbReference>
<dbReference type="RefSeq" id="WP_201773133.1">
    <property type="nucleotide sequence ID" value="NZ_CP007128.1"/>
</dbReference>
<dbReference type="STRING" id="861299.J421_1915"/>
<sequence length="387" mass="42728">MTDPAAPGDPNASSPADRSFAAAVAHSPTLLAGIVQLAADGIVSIDDEERIHLFNAGAEEIFGYSADEVIGQRLELLLPERFRAVHSAEHLPYFTRAHESARRMGARREVYGRRKNGDEFPAEVAISKVSVDGRIMYNAVVRDVTARKHYEAELRARGEALERSNAELEQFAYVASHDLQEPLRMVASYTQLLARRYEGKLDAQADKYIHFAVDGAQRMQTLINDLLALSRVGTQGKPFRPVDVNEVVRRALRWLDAAMADSGGTVDVGPLPTVLGDAGQLEQLFQNLLANALKFRRPGVAPRATVVAEPDGASWRFAVRDNGIGFEQEFAEQIFVVFQRLHTRAEYDGTGVGLAICKKIVERHGGRIWAESAPNEGTTFYFTLPRS</sequence>
<dbReference type="InterPro" id="IPR003661">
    <property type="entry name" value="HisK_dim/P_dom"/>
</dbReference>
<dbReference type="InterPro" id="IPR052162">
    <property type="entry name" value="Sensor_kinase/Photoreceptor"/>
</dbReference>
<dbReference type="PROSITE" id="PS50112">
    <property type="entry name" value="PAS"/>
    <property type="match status" value="1"/>
</dbReference>
<evidence type="ECO:0000256" key="4">
    <source>
        <dbReference type="ARBA" id="ARBA00022679"/>
    </source>
</evidence>
<dbReference type="EMBL" id="CP007128">
    <property type="protein sequence ID" value="AHG89452.1"/>
    <property type="molecule type" value="Genomic_DNA"/>
</dbReference>
<dbReference type="InterPro" id="IPR036890">
    <property type="entry name" value="HATPase_C_sf"/>
</dbReference>
<dbReference type="Pfam" id="PF13426">
    <property type="entry name" value="PAS_9"/>
    <property type="match status" value="1"/>
</dbReference>
<evidence type="ECO:0000256" key="1">
    <source>
        <dbReference type="ARBA" id="ARBA00000085"/>
    </source>
</evidence>
<keyword evidence="9" id="KW-1185">Reference proteome</keyword>
<dbReference type="InterPro" id="IPR004358">
    <property type="entry name" value="Sig_transdc_His_kin-like_C"/>
</dbReference>
<dbReference type="NCBIfam" id="TIGR00229">
    <property type="entry name" value="sensory_box"/>
    <property type="match status" value="1"/>
</dbReference>
<keyword evidence="5" id="KW-0418">Kinase</keyword>
<organism evidence="8 9">
    <name type="scientific">Gemmatirosa kalamazoonensis</name>
    <dbReference type="NCBI Taxonomy" id="861299"/>
    <lineage>
        <taxon>Bacteria</taxon>
        <taxon>Pseudomonadati</taxon>
        <taxon>Gemmatimonadota</taxon>
        <taxon>Gemmatimonadia</taxon>
        <taxon>Gemmatimonadales</taxon>
        <taxon>Gemmatimonadaceae</taxon>
        <taxon>Gemmatirosa</taxon>
    </lineage>
</organism>
<proteinExistence type="predicted"/>
<feature type="domain" description="PAS" evidence="7">
    <location>
        <begin position="27"/>
        <end position="80"/>
    </location>
</feature>
<keyword evidence="4" id="KW-0808">Transferase</keyword>
<dbReference type="Gene3D" id="3.30.565.10">
    <property type="entry name" value="Histidine kinase-like ATPase, C-terminal domain"/>
    <property type="match status" value="1"/>
</dbReference>
<dbReference type="Pfam" id="PF02518">
    <property type="entry name" value="HATPase_c"/>
    <property type="match status" value="1"/>
</dbReference>
<dbReference type="InParanoid" id="W0RG87"/>
<dbReference type="AlphaFoldDB" id="W0RG87"/>
<dbReference type="PRINTS" id="PR00344">
    <property type="entry name" value="BCTRLSENSOR"/>
</dbReference>
<dbReference type="PANTHER" id="PTHR43304:SF1">
    <property type="entry name" value="PAC DOMAIN-CONTAINING PROTEIN"/>
    <property type="match status" value="1"/>
</dbReference>
<evidence type="ECO:0000313" key="8">
    <source>
        <dbReference type="EMBL" id="AHG89452.1"/>
    </source>
</evidence>
<evidence type="ECO:0000259" key="7">
    <source>
        <dbReference type="PROSITE" id="PS50112"/>
    </source>
</evidence>
<dbReference type="Gene3D" id="1.10.287.130">
    <property type="match status" value="1"/>
</dbReference>